<dbReference type="SUPFAM" id="SSF51445">
    <property type="entry name" value="(Trans)glycosidases"/>
    <property type="match status" value="1"/>
</dbReference>
<protein>
    <recommendedName>
        <fullName evidence="2 5">Alpha-galactosidase</fullName>
        <ecNumber evidence="2 5">3.2.1.22</ecNumber>
    </recommendedName>
</protein>
<dbReference type="InterPro" id="IPR002252">
    <property type="entry name" value="Glyco_hydro_36"/>
</dbReference>
<dbReference type="InterPro" id="IPR031704">
    <property type="entry name" value="Glyco_hydro_36_N"/>
</dbReference>
<organism evidence="9 10">
    <name type="scientific">Georgenia alba</name>
    <dbReference type="NCBI Taxonomy" id="2233858"/>
    <lineage>
        <taxon>Bacteria</taxon>
        <taxon>Bacillati</taxon>
        <taxon>Actinomycetota</taxon>
        <taxon>Actinomycetes</taxon>
        <taxon>Micrococcales</taxon>
        <taxon>Bogoriellaceae</taxon>
        <taxon>Georgenia</taxon>
    </lineage>
</organism>
<sequence>MPQASTPDATPTRDTDHLHLRGGGTSLLLDCAGDRLPRVLHWGADLGELTDEDVDQLRLALRQPPRAAGTDGEVPLALLAEQSSGWMGTPGLTGHRGGNDFSTLFTVDGIRRETPAEPAVAEQVTVAASDADAALDLELVLELLVSGLVRLRASVTNTGDSVFDLHGLEVNLPVPTEADELLDLTGRWGRERAQQRSAFTHGTHLRENRKGRALDAALVMAAGRAEFSWRQGEVRAAHVGWSGNTRVYAERLSHGTGLLAGGELLLAGEVALHGGQTYTGPWVYFTHGEGLDEAAGRFHGYLRARPQHPPSPRPVQLNVWEAVYFDHDLSRLQRLADVAASLGVERYVLDDGWFGSRRDDTSGLGDWVVSPDAWPDGLAPLIDHVHGLGMQFGLWFEPEMVNPDSDLARAHPEWILAARPDRWPVEQRRQQVLNLTIPEAYAHVRDQMLAILREYRIDYIKWDYNRDLIEPATQGTGRPAVHEQTLATYRLMDELIAAQPGLEIESCSSGGGRIDLGVMARCVRVWASDMTDPLERQLIEQGTSLLLPPEMVGSHVASPVSHQTRRTTGLDLRASTSFFSHMGIEWDITTASPEDLDRLRGWIELHKAHRELLHTGTVVHADHPDDALWVHGVVGTDGAEAIFAVAALRTSPLTVPGPVRLPGLDPDRRYVVAPLLPDGDARARRGGSVAWWESGVTLPGRALGTTGLQIPHLNPEHQVLLHVRAA</sequence>
<accession>A0ABW2Q2J5</accession>
<evidence type="ECO:0000256" key="2">
    <source>
        <dbReference type="ARBA" id="ARBA00012755"/>
    </source>
</evidence>
<proteinExistence type="inferred from homology"/>
<dbReference type="Pfam" id="PF02065">
    <property type="entry name" value="Melibiase"/>
    <property type="match status" value="1"/>
</dbReference>
<evidence type="ECO:0000313" key="10">
    <source>
        <dbReference type="Proteomes" id="UP001596455"/>
    </source>
</evidence>
<keyword evidence="10" id="KW-1185">Reference proteome</keyword>
<dbReference type="Proteomes" id="UP001596455">
    <property type="component" value="Unassembled WGS sequence"/>
</dbReference>
<comment type="similarity">
    <text evidence="5">Belongs to the glycosyl hydrolase.</text>
</comment>
<dbReference type="PANTHER" id="PTHR43053">
    <property type="entry name" value="GLYCOSIDASE FAMILY 31"/>
    <property type="match status" value="1"/>
</dbReference>
<dbReference type="PIRSF" id="PIRSF005536">
    <property type="entry name" value="Agal"/>
    <property type="match status" value="1"/>
</dbReference>
<dbReference type="Pfam" id="PF16874">
    <property type="entry name" value="Glyco_hydro_36C"/>
    <property type="match status" value="1"/>
</dbReference>
<name>A0ABW2Q2J5_9MICO</name>
<evidence type="ECO:0000256" key="6">
    <source>
        <dbReference type="SAM" id="MobiDB-lite"/>
    </source>
</evidence>
<feature type="domain" description="Glycosyl hydrolase family 36 C-terminal" evidence="7">
    <location>
        <begin position="633"/>
        <end position="712"/>
    </location>
</feature>
<feature type="region of interest" description="Disordered" evidence="6">
    <location>
        <begin position="1"/>
        <end position="21"/>
    </location>
</feature>
<dbReference type="InterPro" id="IPR000111">
    <property type="entry name" value="Glyco_hydro_27/36_CS"/>
</dbReference>
<comment type="caution">
    <text evidence="9">The sequence shown here is derived from an EMBL/GenBank/DDBJ whole genome shotgun (WGS) entry which is preliminary data.</text>
</comment>
<evidence type="ECO:0000256" key="4">
    <source>
        <dbReference type="ARBA" id="ARBA00023295"/>
    </source>
</evidence>
<dbReference type="PRINTS" id="PR00743">
    <property type="entry name" value="GLHYDRLASE36"/>
</dbReference>
<dbReference type="InterPro" id="IPR013785">
    <property type="entry name" value="Aldolase_TIM"/>
</dbReference>
<reference evidence="10" key="1">
    <citation type="journal article" date="2019" name="Int. J. Syst. Evol. Microbiol.">
        <title>The Global Catalogue of Microorganisms (GCM) 10K type strain sequencing project: providing services to taxonomists for standard genome sequencing and annotation.</title>
        <authorList>
            <consortium name="The Broad Institute Genomics Platform"/>
            <consortium name="The Broad Institute Genome Sequencing Center for Infectious Disease"/>
            <person name="Wu L."/>
            <person name="Ma J."/>
        </authorList>
    </citation>
    <scope>NUCLEOTIDE SEQUENCE [LARGE SCALE GENOMIC DNA]</scope>
    <source>
        <strain evidence="10">JCM 1490</strain>
    </source>
</reference>
<evidence type="ECO:0000256" key="3">
    <source>
        <dbReference type="ARBA" id="ARBA00022801"/>
    </source>
</evidence>
<dbReference type="PROSITE" id="PS00512">
    <property type="entry name" value="ALPHA_GALACTOSIDASE"/>
    <property type="match status" value="1"/>
</dbReference>
<keyword evidence="4 5" id="KW-0326">Glycosidase</keyword>
<evidence type="ECO:0000256" key="5">
    <source>
        <dbReference type="PIRNR" id="PIRNR005536"/>
    </source>
</evidence>
<keyword evidence="3 5" id="KW-0378">Hydrolase</keyword>
<dbReference type="InterPro" id="IPR031705">
    <property type="entry name" value="Glyco_hydro_36_C"/>
</dbReference>
<gene>
    <name evidence="9" type="ORF">ACFQQL_01230</name>
</gene>
<dbReference type="InterPro" id="IPR038417">
    <property type="entry name" value="Alpga-gal_N_sf"/>
</dbReference>
<feature type="domain" description="Glycosyl hydrolase family 36 N-terminal" evidence="8">
    <location>
        <begin position="36"/>
        <end position="272"/>
    </location>
</feature>
<dbReference type="Gene3D" id="2.70.98.60">
    <property type="entry name" value="alpha-galactosidase from lactobacil brevis"/>
    <property type="match status" value="1"/>
</dbReference>
<dbReference type="RefSeq" id="WP_382390435.1">
    <property type="nucleotide sequence ID" value="NZ_JBHTCQ010000001.1"/>
</dbReference>
<dbReference type="GO" id="GO:0004557">
    <property type="term" value="F:alpha-galactosidase activity"/>
    <property type="evidence" value="ECO:0007669"/>
    <property type="project" value="UniProtKB-EC"/>
</dbReference>
<evidence type="ECO:0000256" key="1">
    <source>
        <dbReference type="ARBA" id="ARBA00001255"/>
    </source>
</evidence>
<dbReference type="EC" id="3.2.1.22" evidence="2 5"/>
<dbReference type="EMBL" id="JBHTCQ010000001">
    <property type="protein sequence ID" value="MFC7403714.1"/>
    <property type="molecule type" value="Genomic_DNA"/>
</dbReference>
<dbReference type="Pfam" id="PF16875">
    <property type="entry name" value="Glyco_hydro_36N"/>
    <property type="match status" value="1"/>
</dbReference>
<evidence type="ECO:0000313" key="9">
    <source>
        <dbReference type="EMBL" id="MFC7403714.1"/>
    </source>
</evidence>
<evidence type="ECO:0000259" key="8">
    <source>
        <dbReference type="Pfam" id="PF16875"/>
    </source>
</evidence>
<dbReference type="InterPro" id="IPR017853">
    <property type="entry name" value="GH"/>
</dbReference>
<dbReference type="PANTHER" id="PTHR43053:SF3">
    <property type="entry name" value="ALPHA-GALACTOSIDASE C-RELATED"/>
    <property type="match status" value="1"/>
</dbReference>
<dbReference type="InterPro" id="IPR050985">
    <property type="entry name" value="Alpha-glycosidase_related"/>
</dbReference>
<dbReference type="CDD" id="cd14791">
    <property type="entry name" value="GH36"/>
    <property type="match status" value="1"/>
</dbReference>
<evidence type="ECO:0000259" key="7">
    <source>
        <dbReference type="Pfam" id="PF16874"/>
    </source>
</evidence>
<comment type="catalytic activity">
    <reaction evidence="1 5">
        <text>Hydrolysis of terminal, non-reducing alpha-D-galactose residues in alpha-D-galactosides, including galactose oligosaccharides, galactomannans and galactolipids.</text>
        <dbReference type="EC" id="3.2.1.22"/>
    </reaction>
</comment>
<dbReference type="Gene3D" id="3.20.20.70">
    <property type="entry name" value="Aldolase class I"/>
    <property type="match status" value="1"/>
</dbReference>